<dbReference type="EMBL" id="AGNL01005729">
    <property type="protein sequence ID" value="EJK72509.1"/>
    <property type="molecule type" value="Genomic_DNA"/>
</dbReference>
<dbReference type="AlphaFoldDB" id="K0T5U8"/>
<evidence type="ECO:0000313" key="3">
    <source>
        <dbReference type="Proteomes" id="UP000266841"/>
    </source>
</evidence>
<name>K0T5U8_THAOC</name>
<organism evidence="2 3">
    <name type="scientific">Thalassiosira oceanica</name>
    <name type="common">Marine diatom</name>
    <dbReference type="NCBI Taxonomy" id="159749"/>
    <lineage>
        <taxon>Eukaryota</taxon>
        <taxon>Sar</taxon>
        <taxon>Stramenopiles</taxon>
        <taxon>Ochrophyta</taxon>
        <taxon>Bacillariophyta</taxon>
        <taxon>Coscinodiscophyceae</taxon>
        <taxon>Thalassiosirophycidae</taxon>
        <taxon>Thalassiosirales</taxon>
        <taxon>Thalassiosiraceae</taxon>
        <taxon>Thalassiosira</taxon>
    </lineage>
</organism>
<proteinExistence type="predicted"/>
<accession>K0T5U8</accession>
<sequence>MSQSQRGGTTVSEQSTWIVPMHQRLLGMAQMVRWDRSRRPLDNSTLTTSFLLLPARDPCTPHCQDRLWKVDVTTSQPQQERRCLPNHAVTVQACPRLPNSQGAGPAPPQTEALRQTLRTGGVPNSGRQP</sequence>
<dbReference type="Proteomes" id="UP000266841">
    <property type="component" value="Unassembled WGS sequence"/>
</dbReference>
<evidence type="ECO:0000313" key="2">
    <source>
        <dbReference type="EMBL" id="EJK72509.1"/>
    </source>
</evidence>
<keyword evidence="3" id="KW-1185">Reference proteome</keyword>
<gene>
    <name evidence="2" type="ORF">THAOC_05961</name>
</gene>
<reference evidence="2 3" key="1">
    <citation type="journal article" date="2012" name="Genome Biol.">
        <title>Genome and low-iron response of an oceanic diatom adapted to chronic iron limitation.</title>
        <authorList>
            <person name="Lommer M."/>
            <person name="Specht M."/>
            <person name="Roy A.S."/>
            <person name="Kraemer L."/>
            <person name="Andreson R."/>
            <person name="Gutowska M.A."/>
            <person name="Wolf J."/>
            <person name="Bergner S.V."/>
            <person name="Schilhabel M.B."/>
            <person name="Klostermeier U.C."/>
            <person name="Beiko R.G."/>
            <person name="Rosenstiel P."/>
            <person name="Hippler M."/>
            <person name="Laroche J."/>
        </authorList>
    </citation>
    <scope>NUCLEOTIDE SEQUENCE [LARGE SCALE GENOMIC DNA]</scope>
    <source>
        <strain evidence="2 3">CCMP1005</strain>
    </source>
</reference>
<comment type="caution">
    <text evidence="2">The sequence shown here is derived from an EMBL/GenBank/DDBJ whole genome shotgun (WGS) entry which is preliminary data.</text>
</comment>
<evidence type="ECO:0000256" key="1">
    <source>
        <dbReference type="SAM" id="MobiDB-lite"/>
    </source>
</evidence>
<protein>
    <submittedName>
        <fullName evidence="2">Uncharacterized protein</fullName>
    </submittedName>
</protein>
<feature type="region of interest" description="Disordered" evidence="1">
    <location>
        <begin position="94"/>
        <end position="129"/>
    </location>
</feature>